<name>A0A1V2UGC4_ENTMU</name>
<comment type="caution">
    <text evidence="2">The sequence shown here is derived from an EMBL/GenBank/DDBJ whole genome shotgun (WGS) entry which is preliminary data.</text>
</comment>
<organism evidence="2 3">
    <name type="scientific">Enterococcus mundtii</name>
    <dbReference type="NCBI Taxonomy" id="53346"/>
    <lineage>
        <taxon>Bacteria</taxon>
        <taxon>Bacillati</taxon>
        <taxon>Bacillota</taxon>
        <taxon>Bacilli</taxon>
        <taxon>Lactobacillales</taxon>
        <taxon>Enterococcaceae</taxon>
        <taxon>Enterococcus</taxon>
    </lineage>
</organism>
<accession>A0A1V2UGC4</accession>
<feature type="transmembrane region" description="Helical" evidence="1">
    <location>
        <begin position="78"/>
        <end position="96"/>
    </location>
</feature>
<gene>
    <name evidence="2" type="ORF">BTN92_10755</name>
</gene>
<dbReference type="AlphaFoldDB" id="A0A1V2UGC4"/>
<dbReference type="EMBL" id="MSTR01000010">
    <property type="protein sequence ID" value="ONN42362.1"/>
    <property type="molecule type" value="Genomic_DNA"/>
</dbReference>
<evidence type="ECO:0000313" key="3">
    <source>
        <dbReference type="Proteomes" id="UP000189299"/>
    </source>
</evidence>
<feature type="transmembrane region" description="Helical" evidence="1">
    <location>
        <begin position="20"/>
        <end position="42"/>
    </location>
</feature>
<sequence length="133" mass="15236">MEGTSWNAVQNETTNLMKKYIIQLLVIFLLVLAFIGLVDFLLKGNKPILIPTSSLGYVFGVPFLSIKPFKNETRIRKIQYVVLLFLCFYLPPKIVGSFGVEKFEITRFLYAILILVGILILYGVILFSQRNKK</sequence>
<protein>
    <submittedName>
        <fullName evidence="2">Uncharacterized protein</fullName>
    </submittedName>
</protein>
<proteinExistence type="predicted"/>
<keyword evidence="1" id="KW-0812">Transmembrane</keyword>
<keyword evidence="1" id="KW-0472">Membrane</keyword>
<evidence type="ECO:0000313" key="2">
    <source>
        <dbReference type="EMBL" id="ONN42362.1"/>
    </source>
</evidence>
<feature type="transmembrane region" description="Helical" evidence="1">
    <location>
        <begin position="108"/>
        <end position="127"/>
    </location>
</feature>
<evidence type="ECO:0000256" key="1">
    <source>
        <dbReference type="SAM" id="Phobius"/>
    </source>
</evidence>
<feature type="transmembrane region" description="Helical" evidence="1">
    <location>
        <begin position="48"/>
        <end position="66"/>
    </location>
</feature>
<reference evidence="2 3" key="1">
    <citation type="submission" date="2016-12" db="EMBL/GenBank/DDBJ databases">
        <authorList>
            <person name="Song W.-J."/>
            <person name="Kurnit D.M."/>
        </authorList>
    </citation>
    <scope>NUCLEOTIDE SEQUENCE [LARGE SCALE GENOMIC DNA]</scope>
    <source>
        <strain evidence="2 3">CGB1038-1_S1</strain>
    </source>
</reference>
<keyword evidence="1" id="KW-1133">Transmembrane helix</keyword>
<dbReference type="Proteomes" id="UP000189299">
    <property type="component" value="Unassembled WGS sequence"/>
</dbReference>